<dbReference type="GO" id="GO:0071555">
    <property type="term" value="P:cell wall organization"/>
    <property type="evidence" value="ECO:0007669"/>
    <property type="project" value="UniProtKB-UniRule"/>
</dbReference>
<dbReference type="PANTHER" id="PTHR30582:SF2">
    <property type="entry name" value="L,D-TRANSPEPTIDASE YCIB-RELATED"/>
    <property type="match status" value="1"/>
</dbReference>
<evidence type="ECO:0000256" key="10">
    <source>
        <dbReference type="ARBA" id="ARBA00023315"/>
    </source>
</evidence>
<name>A0A379LTS0_9NOCA</name>
<dbReference type="CDD" id="cd16913">
    <property type="entry name" value="YkuD_like"/>
    <property type="match status" value="1"/>
</dbReference>
<dbReference type="Proteomes" id="UP000254569">
    <property type="component" value="Unassembled WGS sequence"/>
</dbReference>
<dbReference type="GO" id="GO:0071972">
    <property type="term" value="F:peptidoglycan L,D-transpeptidase activity"/>
    <property type="evidence" value="ECO:0007669"/>
    <property type="project" value="TreeGrafter"/>
</dbReference>
<evidence type="ECO:0000256" key="13">
    <source>
        <dbReference type="PROSITE-ProRule" id="PRU01373"/>
    </source>
</evidence>
<dbReference type="GO" id="GO:0018104">
    <property type="term" value="P:peptidoglycan-protein cross-linking"/>
    <property type="evidence" value="ECO:0007669"/>
    <property type="project" value="TreeGrafter"/>
</dbReference>
<dbReference type="SUPFAM" id="SSF141523">
    <property type="entry name" value="L,D-transpeptidase catalytic domain-like"/>
    <property type="match status" value="1"/>
</dbReference>
<dbReference type="Gene3D" id="2.60.40.3710">
    <property type="match status" value="1"/>
</dbReference>
<evidence type="ECO:0000256" key="4">
    <source>
        <dbReference type="ARBA" id="ARBA00022729"/>
    </source>
</evidence>
<protein>
    <submittedName>
        <fullName evidence="15">Lipoprotein</fullName>
    </submittedName>
</protein>
<keyword evidence="11 13" id="KW-0961">Cell wall biogenesis/degradation</keyword>
<evidence type="ECO:0000256" key="11">
    <source>
        <dbReference type="ARBA" id="ARBA00023316"/>
    </source>
</evidence>
<dbReference type="Pfam" id="PF17964">
    <property type="entry name" value="Big_10"/>
    <property type="match status" value="1"/>
</dbReference>
<dbReference type="Gene3D" id="2.40.440.10">
    <property type="entry name" value="L,D-transpeptidase catalytic domain-like"/>
    <property type="match status" value="1"/>
</dbReference>
<dbReference type="AlphaFoldDB" id="A0A379LTS0"/>
<dbReference type="InterPro" id="IPR005490">
    <property type="entry name" value="LD_TPept_cat_dom"/>
</dbReference>
<organism evidence="15 16">
    <name type="scientific">Rhodococcus gordoniae</name>
    <dbReference type="NCBI Taxonomy" id="223392"/>
    <lineage>
        <taxon>Bacteria</taxon>
        <taxon>Bacillati</taxon>
        <taxon>Actinomycetota</taxon>
        <taxon>Actinomycetes</taxon>
        <taxon>Mycobacteriales</taxon>
        <taxon>Nocardiaceae</taxon>
        <taxon>Rhodococcus</taxon>
    </lineage>
</organism>
<feature type="active site" description="Nucleophile" evidence="13">
    <location>
        <position position="352"/>
    </location>
</feature>
<feature type="active site" description="Proton donor/acceptor" evidence="13">
    <location>
        <position position="334"/>
    </location>
</feature>
<evidence type="ECO:0000256" key="6">
    <source>
        <dbReference type="ARBA" id="ARBA00022984"/>
    </source>
</evidence>
<evidence type="ECO:0000313" key="15">
    <source>
        <dbReference type="EMBL" id="SUE13460.1"/>
    </source>
</evidence>
<keyword evidence="2" id="KW-1003">Cell membrane</keyword>
<evidence type="ECO:0000256" key="2">
    <source>
        <dbReference type="ARBA" id="ARBA00022475"/>
    </source>
</evidence>
<evidence type="ECO:0000313" key="16">
    <source>
        <dbReference type="Proteomes" id="UP000254569"/>
    </source>
</evidence>
<keyword evidence="3" id="KW-0808">Transferase</keyword>
<comment type="pathway">
    <text evidence="12">Glycan biosynthesis.</text>
</comment>
<keyword evidence="8" id="KW-0564">Palmitate</keyword>
<feature type="domain" description="L,D-TPase catalytic" evidence="14">
    <location>
        <begin position="251"/>
        <end position="376"/>
    </location>
</feature>
<reference evidence="15 16" key="1">
    <citation type="submission" date="2018-06" db="EMBL/GenBank/DDBJ databases">
        <authorList>
            <consortium name="Pathogen Informatics"/>
            <person name="Doyle S."/>
        </authorList>
    </citation>
    <scope>NUCLEOTIDE SEQUENCE [LARGE SCALE GENOMIC DNA]</scope>
    <source>
        <strain evidence="15 16">NCTC13296</strain>
    </source>
</reference>
<evidence type="ECO:0000256" key="1">
    <source>
        <dbReference type="ARBA" id="ARBA00004752"/>
    </source>
</evidence>
<dbReference type="FunFam" id="2.40.440.10:FF:000005">
    <property type="entry name" value="L,D-transpeptidase 2"/>
    <property type="match status" value="1"/>
</dbReference>
<dbReference type="GO" id="GO:0016746">
    <property type="term" value="F:acyltransferase activity"/>
    <property type="evidence" value="ECO:0007669"/>
    <property type="project" value="UniProtKB-KW"/>
</dbReference>
<evidence type="ECO:0000256" key="12">
    <source>
        <dbReference type="ARBA" id="ARBA00060592"/>
    </source>
</evidence>
<proteinExistence type="predicted"/>
<comment type="pathway">
    <text evidence="1 13">Cell wall biogenesis; peptidoglycan biosynthesis.</text>
</comment>
<accession>A0A379LTS0</accession>
<dbReference type="InterPro" id="IPR041280">
    <property type="entry name" value="Big_10"/>
</dbReference>
<dbReference type="CDD" id="cd13432">
    <property type="entry name" value="LDT_IgD_like_2"/>
    <property type="match status" value="1"/>
</dbReference>
<dbReference type="Gene3D" id="2.60.40.3780">
    <property type="match status" value="1"/>
</dbReference>
<dbReference type="Pfam" id="PF03734">
    <property type="entry name" value="YkuD"/>
    <property type="match status" value="1"/>
</dbReference>
<dbReference type="GO" id="GO:0005576">
    <property type="term" value="C:extracellular region"/>
    <property type="evidence" value="ECO:0007669"/>
    <property type="project" value="TreeGrafter"/>
</dbReference>
<keyword evidence="16" id="KW-1185">Reference proteome</keyword>
<dbReference type="GO" id="GO:0008360">
    <property type="term" value="P:regulation of cell shape"/>
    <property type="evidence" value="ECO:0007669"/>
    <property type="project" value="UniProtKB-UniRule"/>
</dbReference>
<evidence type="ECO:0000256" key="9">
    <source>
        <dbReference type="ARBA" id="ARBA00023288"/>
    </source>
</evidence>
<keyword evidence="5 13" id="KW-0133">Cell shape</keyword>
<evidence type="ECO:0000256" key="3">
    <source>
        <dbReference type="ARBA" id="ARBA00022679"/>
    </source>
</evidence>
<sequence>MTMAESSARNPRGRRVRGILGVVVVGVVAFVTGCAGGTGSGAEEVPIDSNPVAALIKPTVSSSVADGSVGFSPIDPVTVSVVNGKLDSVTLLDPAGEPVQGELAADGLTWVNTEPLGYNRSYTLETVAYGLGGATTSTAAFTTSSPANLTQPYVLPGEGSIVGIGQPIAVQFDENIPDRLAAESAVTVTTNPPVEGAFYWVNNREVRWRPENYWTPGTTVTVDVNVYGKDLGDGLFGQSDVHSSFTIGDAVIITADDATKQVTVTRNGVDVITMATSFGKDSTPTPNGVYIIGDRFENMIMDSSTYGVPSDSAQGYRTPVDWATRMSYSGIFFHSAPWSLGDQGVRNVSHGCLNLSPANAKWIFDNTKRGDIVVVRNTVGGVLPGTDGLGDWNIPWSTWKAGNAAA</sequence>
<dbReference type="EMBL" id="UGVI01000001">
    <property type="protein sequence ID" value="SUE13460.1"/>
    <property type="molecule type" value="Genomic_DNA"/>
</dbReference>
<keyword evidence="9 15" id="KW-0449">Lipoprotein</keyword>
<keyword evidence="4" id="KW-0732">Signal</keyword>
<dbReference type="InterPro" id="IPR050979">
    <property type="entry name" value="LD-transpeptidase"/>
</dbReference>
<keyword evidence="10" id="KW-0012">Acyltransferase</keyword>
<evidence type="ECO:0000256" key="5">
    <source>
        <dbReference type="ARBA" id="ARBA00022960"/>
    </source>
</evidence>
<dbReference type="UniPathway" id="UPA00219"/>
<keyword evidence="6 13" id="KW-0573">Peptidoglycan synthesis</keyword>
<evidence type="ECO:0000256" key="8">
    <source>
        <dbReference type="ARBA" id="ARBA00023139"/>
    </source>
</evidence>
<evidence type="ECO:0000259" key="14">
    <source>
        <dbReference type="PROSITE" id="PS52029"/>
    </source>
</evidence>
<dbReference type="RefSeq" id="WP_177519033.1">
    <property type="nucleotide sequence ID" value="NZ_LPZN01000012.1"/>
</dbReference>
<evidence type="ECO:0000256" key="7">
    <source>
        <dbReference type="ARBA" id="ARBA00023136"/>
    </source>
</evidence>
<dbReference type="InterPro" id="IPR038063">
    <property type="entry name" value="Transpep_catalytic_dom"/>
</dbReference>
<keyword evidence="7" id="KW-0472">Membrane</keyword>
<dbReference type="PANTHER" id="PTHR30582">
    <property type="entry name" value="L,D-TRANSPEPTIDASE"/>
    <property type="match status" value="1"/>
</dbReference>
<gene>
    <name evidence="15" type="ORF">NCTC13296_00275</name>
</gene>
<dbReference type="PROSITE" id="PS52029">
    <property type="entry name" value="LD_TPASE"/>
    <property type="match status" value="1"/>
</dbReference>